<comment type="caution">
    <text evidence="8">The sequence shown here is derived from an EMBL/GenBank/DDBJ whole genome shotgun (WGS) entry which is preliminary data.</text>
</comment>
<organism evidence="8 9">
    <name type="scientific">Reticulomyxa filosa</name>
    <dbReference type="NCBI Taxonomy" id="46433"/>
    <lineage>
        <taxon>Eukaryota</taxon>
        <taxon>Sar</taxon>
        <taxon>Rhizaria</taxon>
        <taxon>Retaria</taxon>
        <taxon>Foraminifera</taxon>
        <taxon>Monothalamids</taxon>
        <taxon>Reticulomyxidae</taxon>
        <taxon>Reticulomyxa</taxon>
    </lineage>
</organism>
<dbReference type="GO" id="GO:0004672">
    <property type="term" value="F:protein kinase activity"/>
    <property type="evidence" value="ECO:0007669"/>
    <property type="project" value="InterPro"/>
</dbReference>
<dbReference type="Proteomes" id="UP000023152">
    <property type="component" value="Unassembled WGS sequence"/>
</dbReference>
<dbReference type="SUPFAM" id="SSF56112">
    <property type="entry name" value="Protein kinase-like (PK-like)"/>
    <property type="match status" value="1"/>
</dbReference>
<keyword evidence="8" id="KW-0418">Kinase</keyword>
<dbReference type="GO" id="GO:0005524">
    <property type="term" value="F:ATP binding"/>
    <property type="evidence" value="ECO:0007669"/>
    <property type="project" value="InterPro"/>
</dbReference>
<keyword evidence="9" id="KW-1185">Reference proteome</keyword>
<dbReference type="Gene3D" id="1.10.238.10">
    <property type="entry name" value="EF-hand"/>
    <property type="match status" value="1"/>
</dbReference>
<feature type="domain" description="EF-hand" evidence="7">
    <location>
        <begin position="131"/>
        <end position="166"/>
    </location>
</feature>
<evidence type="ECO:0000259" key="6">
    <source>
        <dbReference type="PROSITE" id="PS50011"/>
    </source>
</evidence>
<evidence type="ECO:0000256" key="1">
    <source>
        <dbReference type="ARBA" id="ARBA00005253"/>
    </source>
</evidence>
<dbReference type="SMART" id="SM00054">
    <property type="entry name" value="EFh"/>
    <property type="match status" value="4"/>
</dbReference>
<dbReference type="InterPro" id="IPR011009">
    <property type="entry name" value="Kinase-like_dom_sf"/>
</dbReference>
<protein>
    <submittedName>
        <fullName evidence="8">Calcium-dependent protein kinase</fullName>
    </submittedName>
</protein>
<evidence type="ECO:0000256" key="3">
    <source>
        <dbReference type="ARBA" id="ARBA00022837"/>
    </source>
</evidence>
<dbReference type="Pfam" id="PF13499">
    <property type="entry name" value="EF-hand_7"/>
    <property type="match status" value="2"/>
</dbReference>
<dbReference type="PROSITE" id="PS50222">
    <property type="entry name" value="EF_HAND_2"/>
    <property type="match status" value="4"/>
</dbReference>
<feature type="domain" description="Protein kinase" evidence="6">
    <location>
        <begin position="1"/>
        <end position="82"/>
    </location>
</feature>
<proteinExistence type="inferred from homology"/>
<keyword evidence="2" id="KW-0677">Repeat</keyword>
<evidence type="ECO:0000256" key="2">
    <source>
        <dbReference type="ARBA" id="ARBA00022737"/>
    </source>
</evidence>
<dbReference type="CDD" id="cd00051">
    <property type="entry name" value="EFh"/>
    <property type="match status" value="1"/>
</dbReference>
<dbReference type="Gene3D" id="1.10.510.10">
    <property type="entry name" value="Transferase(Phosphotransferase) domain 1"/>
    <property type="match status" value="1"/>
</dbReference>
<reference evidence="8 9" key="1">
    <citation type="journal article" date="2013" name="Curr. Biol.">
        <title>The Genome of the Foraminiferan Reticulomyxa filosa.</title>
        <authorList>
            <person name="Glockner G."/>
            <person name="Hulsmann N."/>
            <person name="Schleicher M."/>
            <person name="Noegel A.A."/>
            <person name="Eichinger L."/>
            <person name="Gallinger C."/>
            <person name="Pawlowski J."/>
            <person name="Sierra R."/>
            <person name="Euteneuer U."/>
            <person name="Pillet L."/>
            <person name="Moustafa A."/>
            <person name="Platzer M."/>
            <person name="Groth M."/>
            <person name="Szafranski K."/>
            <person name="Schliwa M."/>
        </authorList>
    </citation>
    <scope>NUCLEOTIDE SEQUENCE [LARGE SCALE GENOMIC DNA]</scope>
</reference>
<dbReference type="InterPro" id="IPR018247">
    <property type="entry name" value="EF_Hand_1_Ca_BS"/>
</dbReference>
<dbReference type="PRINTS" id="PR00450">
    <property type="entry name" value="RECOVERIN"/>
</dbReference>
<dbReference type="GO" id="GO:0005509">
    <property type="term" value="F:calcium ion binding"/>
    <property type="evidence" value="ECO:0007669"/>
    <property type="project" value="InterPro"/>
</dbReference>
<accession>X6NDM9</accession>
<dbReference type="GO" id="GO:0043226">
    <property type="term" value="C:organelle"/>
    <property type="evidence" value="ECO:0007669"/>
    <property type="project" value="UniProtKB-ARBA"/>
</dbReference>
<evidence type="ECO:0000313" key="8">
    <source>
        <dbReference type="EMBL" id="ETO23432.1"/>
    </source>
</evidence>
<dbReference type="SUPFAM" id="SSF47473">
    <property type="entry name" value="EF-hand"/>
    <property type="match status" value="1"/>
</dbReference>
<dbReference type="PANTHER" id="PTHR23050">
    <property type="entry name" value="CALCIUM BINDING PROTEIN"/>
    <property type="match status" value="1"/>
</dbReference>
<name>X6NDM9_RETFI</name>
<evidence type="ECO:0000256" key="4">
    <source>
        <dbReference type="ARBA" id="ARBA00024334"/>
    </source>
</evidence>
<feature type="region of interest" description="Disordered" evidence="5">
    <location>
        <begin position="1"/>
        <end position="20"/>
    </location>
</feature>
<dbReference type="InterPro" id="IPR002048">
    <property type="entry name" value="EF_hand_dom"/>
</dbReference>
<dbReference type="EMBL" id="ASPP01009943">
    <property type="protein sequence ID" value="ETO23432.1"/>
    <property type="molecule type" value="Genomic_DNA"/>
</dbReference>
<feature type="domain" description="EF-hand" evidence="7">
    <location>
        <begin position="203"/>
        <end position="238"/>
    </location>
</feature>
<keyword evidence="8" id="KW-0808">Transferase</keyword>
<sequence>MVFGFPPFFDENEQTNSREQSDQVIYSKIKKGFNPKIMNGYGSWFPASHVVSASCRDLISRLLRTSVADRITAEEALEHPWMKEGTVLPADPLQRSAAPTVIKSMLTFRRNGGLQAEILGLLKECNYLNPSQIDEVTEFFKAADTDANGLISREELHKALQKVDPHISDSDVDSIFRSMDANNDGFVDYDEMLTSRVNRKLQSKEERLRKVFQAIDLDDNGKISQEELKATLESATANVNISDTRIKELIEEADKNHDGEIDFEEFLALFRENAISDT</sequence>
<comment type="similarity">
    <text evidence="4">Belongs to the protein kinase superfamily. Ser/Thr protein kinase family. CDPK subfamily.</text>
</comment>
<dbReference type="InterPro" id="IPR050145">
    <property type="entry name" value="Centrin_CML-like"/>
</dbReference>
<evidence type="ECO:0000259" key="7">
    <source>
        <dbReference type="PROSITE" id="PS50222"/>
    </source>
</evidence>
<dbReference type="OMA" id="CASIENY"/>
<dbReference type="InterPro" id="IPR000719">
    <property type="entry name" value="Prot_kinase_dom"/>
</dbReference>
<gene>
    <name evidence="8" type="ORF">RFI_13751</name>
</gene>
<evidence type="ECO:0000256" key="5">
    <source>
        <dbReference type="SAM" id="MobiDB-lite"/>
    </source>
</evidence>
<dbReference type="AlphaFoldDB" id="X6NDM9"/>
<feature type="domain" description="EF-hand" evidence="7">
    <location>
        <begin position="167"/>
        <end position="202"/>
    </location>
</feature>
<dbReference type="FunFam" id="1.10.238.10:FF:000178">
    <property type="entry name" value="Calmodulin-2 A"/>
    <property type="match status" value="1"/>
</dbReference>
<dbReference type="PROSITE" id="PS50011">
    <property type="entry name" value="PROTEIN_KINASE_DOM"/>
    <property type="match status" value="1"/>
</dbReference>
<keyword evidence="3" id="KW-0106">Calcium</keyword>
<dbReference type="OrthoDB" id="40902at2759"/>
<dbReference type="InterPro" id="IPR011992">
    <property type="entry name" value="EF-hand-dom_pair"/>
</dbReference>
<dbReference type="PROSITE" id="PS00018">
    <property type="entry name" value="EF_HAND_1"/>
    <property type="match status" value="4"/>
</dbReference>
<evidence type="ECO:0000313" key="9">
    <source>
        <dbReference type="Proteomes" id="UP000023152"/>
    </source>
</evidence>
<feature type="domain" description="EF-hand" evidence="7">
    <location>
        <begin position="241"/>
        <end position="276"/>
    </location>
</feature>
<comment type="similarity">
    <text evidence="1">Belongs to the centrin family.</text>
</comment>